<dbReference type="EMBL" id="DWXE01000005">
    <property type="protein sequence ID" value="HJB90125.1"/>
    <property type="molecule type" value="Genomic_DNA"/>
</dbReference>
<organism evidence="1 2">
    <name type="scientific">Candidatus Eisenbergiella merdigallinarum</name>
    <dbReference type="NCBI Taxonomy" id="2838552"/>
    <lineage>
        <taxon>Bacteria</taxon>
        <taxon>Bacillati</taxon>
        <taxon>Bacillota</taxon>
        <taxon>Clostridia</taxon>
        <taxon>Lachnospirales</taxon>
        <taxon>Lachnospiraceae</taxon>
        <taxon>Eisenbergiella</taxon>
    </lineage>
</organism>
<evidence type="ECO:0000313" key="2">
    <source>
        <dbReference type="Proteomes" id="UP000886883"/>
    </source>
</evidence>
<evidence type="ECO:0008006" key="3">
    <source>
        <dbReference type="Google" id="ProtNLM"/>
    </source>
</evidence>
<reference evidence="1" key="1">
    <citation type="journal article" date="2021" name="PeerJ">
        <title>Extensive microbial diversity within the chicken gut microbiome revealed by metagenomics and culture.</title>
        <authorList>
            <person name="Gilroy R."/>
            <person name="Ravi A."/>
            <person name="Getino M."/>
            <person name="Pursley I."/>
            <person name="Horton D.L."/>
            <person name="Alikhan N.F."/>
            <person name="Baker D."/>
            <person name="Gharbi K."/>
            <person name="Hall N."/>
            <person name="Watson M."/>
            <person name="Adriaenssens E.M."/>
            <person name="Foster-Nyarko E."/>
            <person name="Jarju S."/>
            <person name="Secka A."/>
            <person name="Antonio M."/>
            <person name="Oren A."/>
            <person name="Chaudhuri R.R."/>
            <person name="La Ragione R."/>
            <person name="Hildebrand F."/>
            <person name="Pallen M.J."/>
        </authorList>
    </citation>
    <scope>NUCLEOTIDE SEQUENCE</scope>
    <source>
        <strain evidence="1">USAMLcec3-2134</strain>
    </source>
</reference>
<protein>
    <recommendedName>
        <fullName evidence="3">Hemolysin XhlA</fullName>
    </recommendedName>
</protein>
<comment type="caution">
    <text evidence="1">The sequence shown here is derived from an EMBL/GenBank/DDBJ whole genome shotgun (WGS) entry which is preliminary data.</text>
</comment>
<evidence type="ECO:0000313" key="1">
    <source>
        <dbReference type="EMBL" id="HJB90125.1"/>
    </source>
</evidence>
<dbReference type="AlphaFoldDB" id="A0A9D2SBP4"/>
<dbReference type="Proteomes" id="UP000886883">
    <property type="component" value="Unassembled WGS sequence"/>
</dbReference>
<reference evidence="1" key="2">
    <citation type="submission" date="2021-04" db="EMBL/GenBank/DDBJ databases">
        <authorList>
            <person name="Gilroy R."/>
        </authorList>
    </citation>
    <scope>NUCLEOTIDE SEQUENCE</scope>
    <source>
        <strain evidence="1">USAMLcec3-2134</strain>
    </source>
</reference>
<name>A0A9D2SBP4_9FIRM</name>
<proteinExistence type="predicted"/>
<accession>A0A9D2SBP4</accession>
<gene>
    <name evidence="1" type="ORF">H9763_01525</name>
</gene>
<sequence length="93" mass="10412">MTIEEIHISIAEHAKEIGSLKHRMDDVEKITDCVYQLAQEMVGLTKEMKFMNATIETLTAKVGKLEERPANRWEQIVTALISVGIGALIGNIF</sequence>